<dbReference type="PANTHER" id="PTHR20923">
    <property type="entry name" value="BAT4 PROTEIN-RELATED"/>
    <property type="match status" value="1"/>
</dbReference>
<dbReference type="PANTHER" id="PTHR20923:SF1">
    <property type="entry name" value="G PATCH DOMAIN AND ANKYRIN REPEAT-CONTAINING PROTEIN 1"/>
    <property type="match status" value="1"/>
</dbReference>
<dbReference type="SMART" id="SM00443">
    <property type="entry name" value="G_patch"/>
    <property type="match status" value="1"/>
</dbReference>
<feature type="domain" description="G-patch" evidence="2">
    <location>
        <begin position="18"/>
        <end position="64"/>
    </location>
</feature>
<gene>
    <name evidence="3" type="ORF">TSPGSL018_10411</name>
</gene>
<feature type="compositionally biased region" description="Polar residues" evidence="1">
    <location>
        <begin position="17"/>
        <end position="32"/>
    </location>
</feature>
<feature type="compositionally biased region" description="Basic and acidic residues" evidence="1">
    <location>
        <begin position="97"/>
        <end position="115"/>
    </location>
</feature>
<feature type="region of interest" description="Disordered" evidence="1">
    <location>
        <begin position="1"/>
        <end position="157"/>
    </location>
</feature>
<accession>A0A061S7Z1</accession>
<dbReference type="InterPro" id="IPR000467">
    <property type="entry name" value="G_patch_dom"/>
</dbReference>
<evidence type="ECO:0000313" key="3">
    <source>
        <dbReference type="EMBL" id="JAC80373.1"/>
    </source>
</evidence>
<dbReference type="PROSITE" id="PS50174">
    <property type="entry name" value="G_PATCH"/>
    <property type="match status" value="1"/>
</dbReference>
<name>A0A061S7Z1_9CHLO</name>
<evidence type="ECO:0000256" key="1">
    <source>
        <dbReference type="SAM" id="MobiDB-lite"/>
    </source>
</evidence>
<proteinExistence type="predicted"/>
<reference evidence="3" key="1">
    <citation type="submission" date="2014-05" db="EMBL/GenBank/DDBJ databases">
        <title>The transcriptome of the halophilic microalga Tetraselmis sp. GSL018 isolated from the Great Salt Lake, Utah.</title>
        <authorList>
            <person name="Jinkerson R.E."/>
            <person name="D'Adamo S."/>
            <person name="Posewitz M.C."/>
        </authorList>
    </citation>
    <scope>NUCLEOTIDE SEQUENCE</scope>
    <source>
        <strain evidence="3">GSL018</strain>
    </source>
</reference>
<dbReference type="Pfam" id="PF01585">
    <property type="entry name" value="G-patch"/>
    <property type="match status" value="1"/>
</dbReference>
<dbReference type="InterPro" id="IPR039146">
    <property type="entry name" value="GPANK1"/>
</dbReference>
<organism evidence="3">
    <name type="scientific">Tetraselmis sp. GSL018</name>
    <dbReference type="NCBI Taxonomy" id="582737"/>
    <lineage>
        <taxon>Eukaryota</taxon>
        <taxon>Viridiplantae</taxon>
        <taxon>Chlorophyta</taxon>
        <taxon>core chlorophytes</taxon>
        <taxon>Chlorodendrophyceae</taxon>
        <taxon>Chlorodendrales</taxon>
        <taxon>Chlorodendraceae</taxon>
        <taxon>Tetraselmis</taxon>
    </lineage>
</organism>
<dbReference type="AlphaFoldDB" id="A0A061S7Z1"/>
<feature type="compositionally biased region" description="Polar residues" evidence="1">
    <location>
        <begin position="136"/>
        <end position="157"/>
    </location>
</feature>
<feature type="compositionally biased region" description="Basic and acidic residues" evidence="1">
    <location>
        <begin position="73"/>
        <end position="83"/>
    </location>
</feature>
<dbReference type="GO" id="GO:0003676">
    <property type="term" value="F:nucleic acid binding"/>
    <property type="evidence" value="ECO:0007669"/>
    <property type="project" value="InterPro"/>
</dbReference>
<protein>
    <recommendedName>
        <fullName evidence="2">G-patch domain-containing protein</fullName>
    </recommendedName>
</protein>
<sequence>MGGSGGPPFQETPGTIPRSNIGFQLLQKSGWEQGQGLGASEQGPTEPVKAWHQAGRKGIGAPGNTGAEKKRKAPSEEGGRRSADTAPGSAQPPAASRADKQRAKRTREALAREQSLRSASLERQMRRMFAEEDSSVQHNPLLHSNSRLSASNPLLDD</sequence>
<dbReference type="EMBL" id="GBEZ01004878">
    <property type="protein sequence ID" value="JAC80373.1"/>
    <property type="molecule type" value="Transcribed_RNA"/>
</dbReference>
<evidence type="ECO:0000259" key="2">
    <source>
        <dbReference type="PROSITE" id="PS50174"/>
    </source>
</evidence>